<keyword evidence="2" id="KW-0677">Repeat</keyword>
<feature type="compositionally biased region" description="Polar residues" evidence="3">
    <location>
        <begin position="36"/>
        <end position="50"/>
    </location>
</feature>
<dbReference type="CDD" id="cd02892">
    <property type="entry name" value="SQCY_1"/>
    <property type="match status" value="1"/>
</dbReference>
<evidence type="ECO:0000259" key="6">
    <source>
        <dbReference type="Pfam" id="PF13249"/>
    </source>
</evidence>
<feature type="compositionally biased region" description="Polar residues" evidence="3">
    <location>
        <begin position="216"/>
        <end position="230"/>
    </location>
</feature>
<dbReference type="Gene3D" id="1.50.10.20">
    <property type="match status" value="2"/>
</dbReference>
<protein>
    <submittedName>
        <fullName evidence="7">Cycloartenol synthase</fullName>
    </submittedName>
</protein>
<comment type="similarity">
    <text evidence="1">Belongs to the terpene cyclase/mutase family.</text>
</comment>
<sequence length="1063" mass="120366">MARKRAKKDEPMDKSTNAENNVMQTSNAARFKECVGNNTPSKVTKRSSASFDHGVSSVQSKGSLKLKSKGFFFQPTELLPSSNACRELPSSETVLLKTEQEKCHENAPASGVNLVHPTSDSDSLSIFHQGDKMKINDFVSAAQHSNNVPFEQNCAPEGVSEDPSIMKLSYCNLKEMPCKDMLKRDDEPPMVRSPRNSDEKRQSVVNMRSESHEKIYNSSSKVTTASTGPQSVKIPPNVSDGMPSREVPNRNLPCSNRSLKGSTRLRKWIMNVGQFFFTLAAVYALFFYRKLRAVVSKYFLWKAKKMSGSPRYPSFPSTTPELQRYTANAIAGWKFIHSPIESIENTKGKDSSPSFPGLQRWIYVGQDNSDSTLPYTSFNSFATPNAQDLPIKQQLLKDKIFPLYHTSPSTVKECCRRGSTYFKLLQCDDGHWAGDYGGPHFLLPGLIIVAHAIGLKFDDHQKRGFLAYLQNHQQNDGGWGIHIEGPSQMYCTSLCYVALRLLGRSPSDPTVLKALNFIQLHGGIIRAPLWSKVLLATIGLYGWEGVTPLPVEMLILPQCFPLSTGKLWCHARVVFVPMAYLYSIRWVAPSNPIIEAMRRELYREDFRLVDWTMARRLPAANIDVYKPVPSWIRLLLEVYGWYDQYLSHWKPFSLVKKHAQRFALKNIQFEDEITHYLNLGPVNKVLNMLVRHIQDPDSMAMVHHIERLTDYLWLAEDGLKMQGEPGAQTWETSFGALALIATGEHEANLKCLKRALFYLEKSQMTQPIVDDKFCWRNRVKGGWGFTVKEQNWPVSDTTAEALLAVLHIQDLEAIPKLITYSRLCDSIDLLIEMQNPCGGWSTYEPYRALPWLEVLNVLEVFGNVMIDYPWLECTASCVVALKEFSTRFPNYRPQEIRRSISKGRDFIISKQAEDGGWYGGWGVCFTYGAMFAAKALQGSSTHDTAARSALKLSCDFLIARQRLDGGWAESFQSCLDHKYVDSEESSSQVVQSAWALSALLYSNCTSKDSVDRAAQFLLKQQDLHGRWHQQRIVGQFNCSTGITYSHFPNIFPLWALTEYLKTR</sequence>
<organism evidence="7 8">
    <name type="scientific">Cardiosporidium cionae</name>
    <dbReference type="NCBI Taxonomy" id="476202"/>
    <lineage>
        <taxon>Eukaryota</taxon>
        <taxon>Sar</taxon>
        <taxon>Alveolata</taxon>
        <taxon>Apicomplexa</taxon>
        <taxon>Aconoidasida</taxon>
        <taxon>Nephromycida</taxon>
        <taxon>Cardiosporidium</taxon>
    </lineage>
</organism>
<dbReference type="InterPro" id="IPR018333">
    <property type="entry name" value="Squalene_cyclase"/>
</dbReference>
<feature type="domain" description="Squalene cyclase N-terminal" evidence="6">
    <location>
        <begin position="422"/>
        <end position="615"/>
    </location>
</feature>
<dbReference type="NCBIfam" id="TIGR01787">
    <property type="entry name" value="squalene_cyclas"/>
    <property type="match status" value="1"/>
</dbReference>
<accession>A0ABQ7JEB6</accession>
<evidence type="ECO:0000313" key="8">
    <source>
        <dbReference type="Proteomes" id="UP000823046"/>
    </source>
</evidence>
<feature type="region of interest" description="Disordered" evidence="3">
    <location>
        <begin position="181"/>
        <end position="255"/>
    </location>
</feature>
<evidence type="ECO:0000256" key="3">
    <source>
        <dbReference type="SAM" id="MobiDB-lite"/>
    </source>
</evidence>
<feature type="region of interest" description="Disordered" evidence="3">
    <location>
        <begin position="1"/>
        <end position="56"/>
    </location>
</feature>
<keyword evidence="8" id="KW-1185">Reference proteome</keyword>
<evidence type="ECO:0000259" key="5">
    <source>
        <dbReference type="Pfam" id="PF13243"/>
    </source>
</evidence>
<dbReference type="InterPro" id="IPR008930">
    <property type="entry name" value="Terpenoid_cyclase/PrenylTrfase"/>
</dbReference>
<name>A0ABQ7JEB6_9APIC</name>
<keyword evidence="4" id="KW-1133">Transmembrane helix</keyword>
<feature type="compositionally biased region" description="Basic and acidic residues" evidence="3">
    <location>
        <begin position="181"/>
        <end position="202"/>
    </location>
</feature>
<keyword evidence="4" id="KW-0472">Membrane</keyword>
<dbReference type="Proteomes" id="UP000823046">
    <property type="component" value="Unassembled WGS sequence"/>
</dbReference>
<dbReference type="EMBL" id="JADAQX010000070">
    <property type="protein sequence ID" value="KAF8822240.1"/>
    <property type="molecule type" value="Genomic_DNA"/>
</dbReference>
<dbReference type="SUPFAM" id="SSF48239">
    <property type="entry name" value="Terpenoid cyclases/Protein prenyltransferases"/>
    <property type="match status" value="2"/>
</dbReference>
<evidence type="ECO:0000256" key="2">
    <source>
        <dbReference type="ARBA" id="ARBA00022737"/>
    </source>
</evidence>
<dbReference type="InterPro" id="IPR032696">
    <property type="entry name" value="SQ_cyclase_C"/>
</dbReference>
<feature type="transmembrane region" description="Helical" evidence="4">
    <location>
        <begin position="268"/>
        <end position="288"/>
    </location>
</feature>
<evidence type="ECO:0000313" key="7">
    <source>
        <dbReference type="EMBL" id="KAF8822240.1"/>
    </source>
</evidence>
<dbReference type="SFLD" id="SFLDG01016">
    <property type="entry name" value="Prenyltransferase_Like_2"/>
    <property type="match status" value="1"/>
</dbReference>
<evidence type="ECO:0000256" key="1">
    <source>
        <dbReference type="ARBA" id="ARBA00009755"/>
    </source>
</evidence>
<dbReference type="PANTHER" id="PTHR11764">
    <property type="entry name" value="TERPENE CYCLASE/MUTASE FAMILY MEMBER"/>
    <property type="match status" value="1"/>
</dbReference>
<comment type="caution">
    <text evidence="7">The sequence shown here is derived from an EMBL/GenBank/DDBJ whole genome shotgun (WGS) entry which is preliminary data.</text>
</comment>
<dbReference type="InterPro" id="IPR032697">
    <property type="entry name" value="SQ_cyclase_N"/>
</dbReference>
<evidence type="ECO:0000256" key="4">
    <source>
        <dbReference type="SAM" id="Phobius"/>
    </source>
</evidence>
<feature type="domain" description="Squalene cyclase C-terminal" evidence="5">
    <location>
        <begin position="729"/>
        <end position="1060"/>
    </location>
</feature>
<gene>
    <name evidence="7" type="ORF">IE077_000741</name>
</gene>
<dbReference type="PANTHER" id="PTHR11764:SF20">
    <property type="entry name" value="LANOSTEROL SYNTHASE"/>
    <property type="match status" value="1"/>
</dbReference>
<dbReference type="Pfam" id="PF13243">
    <property type="entry name" value="SQHop_cyclase_C"/>
    <property type="match status" value="1"/>
</dbReference>
<reference evidence="7 8" key="1">
    <citation type="journal article" date="2020" name="bioRxiv">
        <title>Metabolic contributions of an alphaproteobacterial endosymbiont in the apicomplexan Cardiosporidium cionae.</title>
        <authorList>
            <person name="Hunter E.S."/>
            <person name="Paight C.J."/>
            <person name="Lane C.E."/>
        </authorList>
    </citation>
    <scope>NUCLEOTIDE SEQUENCE [LARGE SCALE GENOMIC DNA]</scope>
    <source>
        <strain evidence="7">ESH_2018</strain>
    </source>
</reference>
<feature type="compositionally biased region" description="Polar residues" evidence="3">
    <location>
        <begin position="14"/>
        <end position="28"/>
    </location>
</feature>
<keyword evidence="4" id="KW-0812">Transmembrane</keyword>
<dbReference type="Pfam" id="PF13249">
    <property type="entry name" value="SQHop_cyclase_N"/>
    <property type="match status" value="1"/>
</dbReference>
<proteinExistence type="inferred from homology"/>